<comment type="similarity">
    <text evidence="10">In the C-terminal section; belongs to the SecD/SecF family. SecF subfamily.</text>
</comment>
<evidence type="ECO:0000256" key="6">
    <source>
        <dbReference type="ARBA" id="ARBA00022989"/>
    </source>
</evidence>
<feature type="transmembrane region" description="Helical" evidence="12">
    <location>
        <begin position="147"/>
        <end position="169"/>
    </location>
</feature>
<dbReference type="RefSeq" id="WP_131919061.1">
    <property type="nucleotide sequence ID" value="NZ_JAOQNU010000010.1"/>
</dbReference>
<reference evidence="14 15" key="1">
    <citation type="submission" date="2019-03" db="EMBL/GenBank/DDBJ databases">
        <title>Genomic Encyclopedia of Type Strains, Phase IV (KMG-IV): sequencing the most valuable type-strain genomes for metagenomic binning, comparative biology and taxonomic classification.</title>
        <authorList>
            <person name="Goeker M."/>
        </authorList>
    </citation>
    <scope>NUCLEOTIDE SEQUENCE [LARGE SCALE GENOMIC DNA]</scope>
    <source>
        <strain evidence="14 15">DSM 11170</strain>
    </source>
</reference>
<protein>
    <recommendedName>
        <fullName evidence="12">Protein-export membrane protein SecF</fullName>
    </recommendedName>
</protein>
<evidence type="ECO:0000256" key="3">
    <source>
        <dbReference type="ARBA" id="ARBA00022475"/>
    </source>
</evidence>
<sequence>MNIVGRRKIWYGIVLLLLIPGLISLMLQGLNMGIDFRGGSLLQIQMEQQPDVAKIRTVLDQYQLGASSYIQLSENNNVLIRTVSLEQDKLNQIMESMRGQFGKIELLRDENVGPVIGKELATNALLALGMAMLAIVGYMTYRFEFKFAIAGILSLFSVVLITTGIYSIFQIEIDGSFVAAILTVIGYCIHDTIVIFDRIRENLQRKKRDEALEDLVNRSVLETMTRSINTVLTVVFVLGALLVFGGETIRVFTLAMLIGVVLGGCSSIFNASQLWLDFKLWEKAQRVKAKTNAV</sequence>
<dbReference type="GO" id="GO:0006605">
    <property type="term" value="P:protein targeting"/>
    <property type="evidence" value="ECO:0007669"/>
    <property type="project" value="UniProtKB-UniRule"/>
</dbReference>
<keyword evidence="8 12" id="KW-0472">Membrane</keyword>
<keyword evidence="5 12" id="KW-0653">Protein transport</keyword>
<dbReference type="GO" id="GO:0043952">
    <property type="term" value="P:protein transport by the Sec complex"/>
    <property type="evidence" value="ECO:0007669"/>
    <property type="project" value="UniProtKB-UniRule"/>
</dbReference>
<comment type="subcellular location">
    <subcellularLocation>
        <location evidence="1 12">Cell membrane</location>
        <topology evidence="1 12">Multi-pass membrane protein</topology>
    </subcellularLocation>
</comment>
<evidence type="ECO:0000256" key="10">
    <source>
        <dbReference type="ARBA" id="ARBA00060856"/>
    </source>
</evidence>
<feature type="transmembrane region" description="Helical" evidence="12">
    <location>
        <begin position="251"/>
        <end position="276"/>
    </location>
</feature>
<evidence type="ECO:0000256" key="5">
    <source>
        <dbReference type="ARBA" id="ARBA00022927"/>
    </source>
</evidence>
<dbReference type="GO" id="GO:0065002">
    <property type="term" value="P:intracellular protein transmembrane transport"/>
    <property type="evidence" value="ECO:0007669"/>
    <property type="project" value="UniProtKB-UniRule"/>
</dbReference>
<dbReference type="NCBIfam" id="TIGR00966">
    <property type="entry name" value="transloc_SecF"/>
    <property type="match status" value="1"/>
</dbReference>
<dbReference type="Pfam" id="PF07549">
    <property type="entry name" value="Sec_GG"/>
    <property type="match status" value="1"/>
</dbReference>
<dbReference type="InterPro" id="IPR022645">
    <property type="entry name" value="SecD/SecF_bac"/>
</dbReference>
<dbReference type="SUPFAM" id="SSF82866">
    <property type="entry name" value="Multidrug efflux transporter AcrB transmembrane domain"/>
    <property type="match status" value="1"/>
</dbReference>
<feature type="transmembrane region" description="Helical" evidence="12">
    <location>
        <begin position="9"/>
        <end position="27"/>
    </location>
</feature>
<evidence type="ECO:0000256" key="2">
    <source>
        <dbReference type="ARBA" id="ARBA00022448"/>
    </source>
</evidence>
<dbReference type="HAMAP" id="MF_01464_B">
    <property type="entry name" value="SecF_B"/>
    <property type="match status" value="1"/>
</dbReference>
<evidence type="ECO:0000256" key="8">
    <source>
        <dbReference type="ARBA" id="ARBA00023136"/>
    </source>
</evidence>
<keyword evidence="4 12" id="KW-0812">Transmembrane</keyword>
<dbReference type="GO" id="GO:0005886">
    <property type="term" value="C:plasma membrane"/>
    <property type="evidence" value="ECO:0007669"/>
    <property type="project" value="UniProtKB-SubCell"/>
</dbReference>
<dbReference type="GO" id="GO:0015450">
    <property type="term" value="F:protein-transporting ATPase activity"/>
    <property type="evidence" value="ECO:0007669"/>
    <property type="project" value="InterPro"/>
</dbReference>
<accession>A0A4R2RKB9</accession>
<dbReference type="PANTHER" id="PTHR30081">
    <property type="entry name" value="PROTEIN-EXPORT MEMBRANE PROTEIN SEC"/>
    <property type="match status" value="1"/>
</dbReference>
<evidence type="ECO:0000256" key="7">
    <source>
        <dbReference type="ARBA" id="ARBA00023010"/>
    </source>
</evidence>
<keyword evidence="2 12" id="KW-0813">Transport</keyword>
<feature type="transmembrane region" description="Helical" evidence="12">
    <location>
        <begin position="175"/>
        <end position="196"/>
    </location>
</feature>
<evidence type="ECO:0000256" key="1">
    <source>
        <dbReference type="ARBA" id="ARBA00004651"/>
    </source>
</evidence>
<dbReference type="InterPro" id="IPR022646">
    <property type="entry name" value="SecD/SecF_CS"/>
</dbReference>
<dbReference type="Proteomes" id="UP000294813">
    <property type="component" value="Unassembled WGS sequence"/>
</dbReference>
<comment type="caution">
    <text evidence="14">The sequence shown here is derived from an EMBL/GenBank/DDBJ whole genome shotgun (WGS) entry which is preliminary data.</text>
</comment>
<name>A0A4R2RKB9_9FIRM</name>
<feature type="transmembrane region" description="Helical" evidence="12">
    <location>
        <begin position="227"/>
        <end position="245"/>
    </location>
</feature>
<feature type="domain" description="Protein export membrane protein SecD/SecF C-terminal" evidence="13">
    <location>
        <begin position="97"/>
        <end position="279"/>
    </location>
</feature>
<evidence type="ECO:0000313" key="15">
    <source>
        <dbReference type="Proteomes" id="UP000294813"/>
    </source>
</evidence>
<keyword evidence="3 12" id="KW-1003">Cell membrane</keyword>
<comment type="similarity">
    <text evidence="12">Belongs to the SecD/SecF family. SecF subfamily.</text>
</comment>
<dbReference type="PANTHER" id="PTHR30081:SF8">
    <property type="entry name" value="PROTEIN TRANSLOCASE SUBUNIT SECF"/>
    <property type="match status" value="1"/>
</dbReference>
<dbReference type="Gene3D" id="1.20.1640.10">
    <property type="entry name" value="Multidrug efflux transporter AcrB transmembrane domain"/>
    <property type="match status" value="1"/>
</dbReference>
<dbReference type="InterPro" id="IPR048634">
    <property type="entry name" value="SecD_SecF_C"/>
</dbReference>
<evidence type="ECO:0000259" key="13">
    <source>
        <dbReference type="Pfam" id="PF02355"/>
    </source>
</evidence>
<dbReference type="Pfam" id="PF02355">
    <property type="entry name" value="SecD_SecF_C"/>
    <property type="match status" value="1"/>
</dbReference>
<dbReference type="EMBL" id="SLXT01000010">
    <property type="protein sequence ID" value="TCP64320.1"/>
    <property type="molecule type" value="Genomic_DNA"/>
</dbReference>
<evidence type="ECO:0000256" key="4">
    <source>
        <dbReference type="ARBA" id="ARBA00022692"/>
    </source>
</evidence>
<comment type="subunit">
    <text evidence="12">Forms a complex with SecD. Part of the essential Sec protein translocation apparatus which comprises SecA, SecYEG and auxiliary proteins SecDF. Other proteins may also be involved.</text>
</comment>
<evidence type="ECO:0000256" key="9">
    <source>
        <dbReference type="ARBA" id="ARBA00059018"/>
    </source>
</evidence>
<comment type="similarity">
    <text evidence="11">In the N-terminal section; belongs to the SecD/SecF family. SecD subfamily.</text>
</comment>
<keyword evidence="7 12" id="KW-0811">Translocation</keyword>
<dbReference type="InterPro" id="IPR022813">
    <property type="entry name" value="SecD/SecF_arch_bac"/>
</dbReference>
<evidence type="ECO:0000256" key="12">
    <source>
        <dbReference type="HAMAP-Rule" id="MF_01464"/>
    </source>
</evidence>
<evidence type="ECO:0000256" key="11">
    <source>
        <dbReference type="ARBA" id="ARBA00061053"/>
    </source>
</evidence>
<gene>
    <name evidence="12" type="primary">secF</name>
    <name evidence="14" type="ORF">EDD73_11019</name>
</gene>
<keyword evidence="15" id="KW-1185">Reference proteome</keyword>
<comment type="function">
    <text evidence="9 12">Part of the Sec protein translocase complex. Interacts with the SecYEG preprotein conducting channel. SecDF uses the proton motive force (PMF) to complete protein translocation after the ATP-dependent function of SecA.</text>
</comment>
<dbReference type="AlphaFoldDB" id="A0A4R2RKB9"/>
<organism evidence="14 15">
    <name type="scientific">Heliophilum fasciatum</name>
    <dbReference type="NCBI Taxonomy" id="35700"/>
    <lineage>
        <taxon>Bacteria</taxon>
        <taxon>Bacillati</taxon>
        <taxon>Bacillota</taxon>
        <taxon>Clostridia</taxon>
        <taxon>Eubacteriales</taxon>
        <taxon>Heliobacteriaceae</taxon>
        <taxon>Heliophilum</taxon>
    </lineage>
</organism>
<dbReference type="InterPro" id="IPR005665">
    <property type="entry name" value="SecF_bac"/>
</dbReference>
<dbReference type="OrthoDB" id="9805019at2"/>
<proteinExistence type="inferred from homology"/>
<evidence type="ECO:0000313" key="14">
    <source>
        <dbReference type="EMBL" id="TCP64320.1"/>
    </source>
</evidence>
<keyword evidence="6 12" id="KW-1133">Transmembrane helix</keyword>
<dbReference type="PRINTS" id="PR01755">
    <property type="entry name" value="SECFTRNLCASE"/>
</dbReference>
<dbReference type="FunFam" id="1.20.1640.10:FF:000024">
    <property type="entry name" value="Multifunctional fusion protein"/>
    <property type="match status" value="1"/>
</dbReference>
<feature type="transmembrane region" description="Helical" evidence="12">
    <location>
        <begin position="120"/>
        <end position="140"/>
    </location>
</feature>